<dbReference type="GO" id="GO:0008360">
    <property type="term" value="P:regulation of cell shape"/>
    <property type="evidence" value="ECO:0007669"/>
    <property type="project" value="UniProtKB-KW"/>
</dbReference>
<evidence type="ECO:0000313" key="12">
    <source>
        <dbReference type="EMBL" id="OGF27522.1"/>
    </source>
</evidence>
<keyword evidence="8 11" id="KW-1133">Transmembrane helix</keyword>
<dbReference type="PANTHER" id="PTHR30474:SF1">
    <property type="entry name" value="PEPTIDOGLYCAN GLYCOSYLTRANSFERASE MRDB"/>
    <property type="match status" value="1"/>
</dbReference>
<dbReference type="GO" id="GO:0015648">
    <property type="term" value="F:lipid-linked peptidoglycan transporter activity"/>
    <property type="evidence" value="ECO:0007669"/>
    <property type="project" value="TreeGrafter"/>
</dbReference>
<dbReference type="InterPro" id="IPR011923">
    <property type="entry name" value="RodA/MrdB"/>
</dbReference>
<dbReference type="NCBIfam" id="TIGR02210">
    <property type="entry name" value="rodA_shape"/>
    <property type="match status" value="1"/>
</dbReference>
<name>A0A1F5SLH2_9BACT</name>
<comment type="subcellular location">
    <subcellularLocation>
        <location evidence="1">Membrane</location>
        <topology evidence="1">Multi-pass membrane protein</topology>
    </subcellularLocation>
</comment>
<feature type="transmembrane region" description="Helical" evidence="11">
    <location>
        <begin position="74"/>
        <end position="91"/>
    </location>
</feature>
<protein>
    <submittedName>
        <fullName evidence="12">Rod shape-determining protein RodA</fullName>
    </submittedName>
</protein>
<dbReference type="InterPro" id="IPR001182">
    <property type="entry name" value="FtsW/RodA"/>
</dbReference>
<evidence type="ECO:0000256" key="7">
    <source>
        <dbReference type="ARBA" id="ARBA00022984"/>
    </source>
</evidence>
<dbReference type="GO" id="GO:0016757">
    <property type="term" value="F:glycosyltransferase activity"/>
    <property type="evidence" value="ECO:0007669"/>
    <property type="project" value="UniProtKB-KW"/>
</dbReference>
<feature type="transmembrane region" description="Helical" evidence="11">
    <location>
        <begin position="103"/>
        <end position="126"/>
    </location>
</feature>
<evidence type="ECO:0000256" key="9">
    <source>
        <dbReference type="ARBA" id="ARBA00023136"/>
    </source>
</evidence>
<keyword evidence="5 11" id="KW-0812">Transmembrane</keyword>
<keyword evidence="2" id="KW-1003">Cell membrane</keyword>
<evidence type="ECO:0000256" key="1">
    <source>
        <dbReference type="ARBA" id="ARBA00004141"/>
    </source>
</evidence>
<dbReference type="GO" id="GO:0051301">
    <property type="term" value="P:cell division"/>
    <property type="evidence" value="ECO:0007669"/>
    <property type="project" value="InterPro"/>
</dbReference>
<dbReference type="AlphaFoldDB" id="A0A1F5SLH2"/>
<gene>
    <name evidence="12" type="ORF">A2227_01585</name>
</gene>
<dbReference type="InterPro" id="IPR018365">
    <property type="entry name" value="Cell_cycle_FtsW-rel_CS"/>
</dbReference>
<dbReference type="GO" id="GO:0071555">
    <property type="term" value="P:cell wall organization"/>
    <property type="evidence" value="ECO:0007669"/>
    <property type="project" value="UniProtKB-KW"/>
</dbReference>
<dbReference type="PROSITE" id="PS00428">
    <property type="entry name" value="FTSW_RODA_SPOVE"/>
    <property type="match status" value="1"/>
</dbReference>
<dbReference type="STRING" id="1797994.A2227_01585"/>
<evidence type="ECO:0000256" key="10">
    <source>
        <dbReference type="ARBA" id="ARBA00023316"/>
    </source>
</evidence>
<dbReference type="GO" id="GO:0005886">
    <property type="term" value="C:plasma membrane"/>
    <property type="evidence" value="ECO:0007669"/>
    <property type="project" value="TreeGrafter"/>
</dbReference>
<dbReference type="Pfam" id="PF01098">
    <property type="entry name" value="FTSW_RODA_SPOVE"/>
    <property type="match status" value="1"/>
</dbReference>
<evidence type="ECO:0000256" key="3">
    <source>
        <dbReference type="ARBA" id="ARBA00022676"/>
    </source>
</evidence>
<accession>A0A1F5SLH2</accession>
<dbReference type="EMBL" id="MFGB01000007">
    <property type="protein sequence ID" value="OGF27522.1"/>
    <property type="molecule type" value="Genomic_DNA"/>
</dbReference>
<keyword evidence="3" id="KW-0328">Glycosyltransferase</keyword>
<feature type="transmembrane region" description="Helical" evidence="11">
    <location>
        <begin position="337"/>
        <end position="360"/>
    </location>
</feature>
<dbReference type="PANTHER" id="PTHR30474">
    <property type="entry name" value="CELL CYCLE PROTEIN"/>
    <property type="match status" value="1"/>
</dbReference>
<keyword evidence="7" id="KW-0573">Peptidoglycan synthesis</keyword>
<evidence type="ECO:0000256" key="5">
    <source>
        <dbReference type="ARBA" id="ARBA00022692"/>
    </source>
</evidence>
<evidence type="ECO:0000256" key="4">
    <source>
        <dbReference type="ARBA" id="ARBA00022679"/>
    </source>
</evidence>
<keyword evidence="6" id="KW-0133">Cell shape</keyword>
<keyword evidence="10" id="KW-0961">Cell wall biogenesis/degradation</keyword>
<evidence type="ECO:0000313" key="13">
    <source>
        <dbReference type="Proteomes" id="UP000178367"/>
    </source>
</evidence>
<feature type="transmembrane region" description="Helical" evidence="11">
    <location>
        <begin position="47"/>
        <end position="67"/>
    </location>
</feature>
<feature type="transmembrane region" description="Helical" evidence="11">
    <location>
        <begin position="183"/>
        <end position="201"/>
    </location>
</feature>
<keyword evidence="4" id="KW-0808">Transferase</keyword>
<feature type="transmembrane region" description="Helical" evidence="11">
    <location>
        <begin position="160"/>
        <end position="178"/>
    </location>
</feature>
<dbReference type="GO" id="GO:0009252">
    <property type="term" value="P:peptidoglycan biosynthetic process"/>
    <property type="evidence" value="ECO:0007669"/>
    <property type="project" value="UniProtKB-KW"/>
</dbReference>
<dbReference type="Proteomes" id="UP000178367">
    <property type="component" value="Unassembled WGS sequence"/>
</dbReference>
<feature type="transmembrane region" description="Helical" evidence="11">
    <location>
        <begin position="138"/>
        <end position="154"/>
    </location>
</feature>
<evidence type="ECO:0000256" key="2">
    <source>
        <dbReference type="ARBA" id="ARBA00022475"/>
    </source>
</evidence>
<keyword evidence="9 11" id="KW-0472">Membrane</keyword>
<feature type="transmembrane region" description="Helical" evidence="11">
    <location>
        <begin position="303"/>
        <end position="331"/>
    </location>
</feature>
<comment type="caution">
    <text evidence="12">The sequence shown here is derived from an EMBL/GenBank/DDBJ whole genome shotgun (WGS) entry which is preliminary data.</text>
</comment>
<evidence type="ECO:0000256" key="11">
    <source>
        <dbReference type="SAM" id="Phobius"/>
    </source>
</evidence>
<reference evidence="12 13" key="1">
    <citation type="journal article" date="2016" name="Nat. Commun.">
        <title>Thousands of microbial genomes shed light on interconnected biogeochemical processes in an aquifer system.</title>
        <authorList>
            <person name="Anantharaman K."/>
            <person name="Brown C.T."/>
            <person name="Hug L.A."/>
            <person name="Sharon I."/>
            <person name="Castelle C.J."/>
            <person name="Probst A.J."/>
            <person name="Thomas B.C."/>
            <person name="Singh A."/>
            <person name="Wilkins M.J."/>
            <person name="Karaoz U."/>
            <person name="Brodie E.L."/>
            <person name="Williams K.H."/>
            <person name="Hubbard S.S."/>
            <person name="Banfield J.F."/>
        </authorList>
    </citation>
    <scope>NUCLEOTIDE SEQUENCE [LARGE SCALE GENOMIC DNA]</scope>
</reference>
<evidence type="ECO:0000256" key="6">
    <source>
        <dbReference type="ARBA" id="ARBA00022960"/>
    </source>
</evidence>
<organism evidence="12 13">
    <name type="scientific">Candidatus Falkowbacteria bacterium RIFOXYA2_FULL_47_19</name>
    <dbReference type="NCBI Taxonomy" id="1797994"/>
    <lineage>
        <taxon>Bacteria</taxon>
        <taxon>Candidatus Falkowiibacteriota</taxon>
    </lineage>
</organism>
<evidence type="ECO:0000256" key="8">
    <source>
        <dbReference type="ARBA" id="ARBA00022989"/>
    </source>
</evidence>
<dbReference type="GO" id="GO:0032153">
    <property type="term" value="C:cell division site"/>
    <property type="evidence" value="ECO:0007669"/>
    <property type="project" value="TreeGrafter"/>
</dbReference>
<feature type="transmembrane region" description="Helical" evidence="11">
    <location>
        <begin position="271"/>
        <end position="291"/>
    </location>
</feature>
<proteinExistence type="predicted"/>
<sequence>MQVSTYLKNFDWILLAAIVLLACFGLVEIYSIALGQSNPDLLQFKKQIFFVGIGLAAMFMLSFIDYYNLRSFSIYLYAAGVLMLFGVLLFGKTIRGTTGWFEFMGLTLQPAEFAKLILIIFLARYFSGVSIKISPVKHLLLSGLGSLVLIVLILKQPDFGSAAILFLLWLAMITLAGFRKKHIIAICLILTLSLGAGWVFFFEPYQKQRILTFVNPGKDSLDEDYNIIQATIAVGSGRVMGRGIGFGSQSQLKFLPEAQNDFIFAVIAEELGFLGVCLVIFLYSAFFYRIISNIKRVNNDFGIYVLLGIIVLIFIEMFINIGMNIGIVPVVGISLPFVSYGGSAIIASLMMVGIAEGIIIRSKIKY</sequence>
<feature type="transmembrane region" description="Helical" evidence="11">
    <location>
        <begin position="12"/>
        <end position="35"/>
    </location>
</feature>